<dbReference type="InterPro" id="IPR021109">
    <property type="entry name" value="Peptidase_aspartic_dom_sf"/>
</dbReference>
<keyword evidence="6 11" id="KW-0064">Aspartyl protease</keyword>
<organism evidence="14 15">
    <name type="scientific">Emydomyces testavorans</name>
    <dbReference type="NCBI Taxonomy" id="2070801"/>
    <lineage>
        <taxon>Eukaryota</taxon>
        <taxon>Fungi</taxon>
        <taxon>Dikarya</taxon>
        <taxon>Ascomycota</taxon>
        <taxon>Pezizomycotina</taxon>
        <taxon>Eurotiomycetes</taxon>
        <taxon>Eurotiomycetidae</taxon>
        <taxon>Onygenales</taxon>
        <taxon>Nannizziopsiaceae</taxon>
        <taxon>Emydomyces</taxon>
    </lineage>
</organism>
<dbReference type="PRINTS" id="PR00792">
    <property type="entry name" value="PEPSIN"/>
</dbReference>
<feature type="active site" evidence="10">
    <location>
        <position position="122"/>
    </location>
</feature>
<dbReference type="InterPro" id="IPR001969">
    <property type="entry name" value="Aspartic_peptidase_AS"/>
</dbReference>
<dbReference type="EMBL" id="CP120628">
    <property type="protein sequence ID" value="WEW57427.1"/>
    <property type="molecule type" value="Genomic_DNA"/>
</dbReference>
<dbReference type="PANTHER" id="PTHR47966">
    <property type="entry name" value="BETA-SITE APP-CLEAVING ENZYME, ISOFORM A-RELATED"/>
    <property type="match status" value="1"/>
</dbReference>
<dbReference type="PROSITE" id="PS00141">
    <property type="entry name" value="ASP_PROTEASE"/>
    <property type="match status" value="1"/>
</dbReference>
<dbReference type="SUPFAM" id="SSF50630">
    <property type="entry name" value="Acid proteases"/>
    <property type="match status" value="1"/>
</dbReference>
<dbReference type="Gene3D" id="2.40.70.10">
    <property type="entry name" value="Acid Proteases"/>
    <property type="match status" value="2"/>
</dbReference>
<name>A0AAF0DH65_9EURO</name>
<accession>A0AAF0DH65</accession>
<keyword evidence="5 12" id="KW-0732">Signal</keyword>
<dbReference type="PANTHER" id="PTHR47966:SF23">
    <property type="entry name" value="ASPARTIC ENDOPEPTIDASE, PUTATIVE (AFU_ORTHOLOGUE AFUA_2G15950)-RELATED"/>
    <property type="match status" value="1"/>
</dbReference>
<keyword evidence="7 11" id="KW-0378">Hydrolase</keyword>
<evidence type="ECO:0000256" key="12">
    <source>
        <dbReference type="SAM" id="SignalP"/>
    </source>
</evidence>
<dbReference type="EC" id="3.4.23.18" evidence="14"/>
<evidence type="ECO:0000256" key="5">
    <source>
        <dbReference type="ARBA" id="ARBA00022729"/>
    </source>
</evidence>
<gene>
    <name evidence="14" type="primary">PEP3_2</name>
    <name evidence="14" type="ORF">PRK78_002894</name>
</gene>
<evidence type="ECO:0000256" key="3">
    <source>
        <dbReference type="ARBA" id="ARBA00022525"/>
    </source>
</evidence>
<keyword evidence="15" id="KW-1185">Reference proteome</keyword>
<sequence length="426" mass="45742">MNFISLLLGLVLLSLRVDTSPTPRKKATRSFKIEQVRRSDYVPDGPRALEKAYAKFGIIPSGINFDSFDDFTPFSSKLDRDTISKATQPNETGAVTNTPTNNDVEYLSPVTIGGQKFVMNLDTGSSDIWVFNTQLPQSAQKNHSIFDPTKSKTFSKLDDSTFNITYGDSSFARGGVGTDTVDIGGAMVTKQAIGLPSEVSMSFIQDAASDGLVGLGFDKLNTIRPQQQKSFLSNLAAGLDEPILAAQLKKGAPGSYEFGRIDKTKFTGDLVKIPVDSTRGFWEFKSAMFKVGNDTQIRTVTKGVSSAIADTGTTLMLANDEVVKAYYDQVKGAKLSAEAGGFIFPCETTLPNLFVSLADTHLAKIPGDLINFAPVGSNSKSGEKVCFGGLQSNHGSGLQIFGGIFFKAIFVVFDLRGPSLQVAGHA</sequence>
<dbReference type="InterPro" id="IPR034163">
    <property type="entry name" value="Aspergillopepsin-like_cat_dom"/>
</dbReference>
<evidence type="ECO:0000256" key="2">
    <source>
        <dbReference type="ARBA" id="ARBA00007447"/>
    </source>
</evidence>
<evidence type="ECO:0000256" key="4">
    <source>
        <dbReference type="ARBA" id="ARBA00022670"/>
    </source>
</evidence>
<evidence type="ECO:0000256" key="1">
    <source>
        <dbReference type="ARBA" id="ARBA00004613"/>
    </source>
</evidence>
<proteinExistence type="inferred from homology"/>
<keyword evidence="3" id="KW-0964">Secreted</keyword>
<evidence type="ECO:0000256" key="6">
    <source>
        <dbReference type="ARBA" id="ARBA00022750"/>
    </source>
</evidence>
<evidence type="ECO:0000256" key="11">
    <source>
        <dbReference type="RuleBase" id="RU000454"/>
    </source>
</evidence>
<dbReference type="CDD" id="cd06097">
    <property type="entry name" value="Aspergillopepsin_like"/>
    <property type="match status" value="1"/>
</dbReference>
<dbReference type="Pfam" id="PF00026">
    <property type="entry name" value="Asp"/>
    <property type="match status" value="1"/>
</dbReference>
<protein>
    <submittedName>
        <fullName evidence="14">Tethering complex subunit</fullName>
        <ecNumber evidence="14">3.4.23.18</ecNumber>
    </submittedName>
</protein>
<keyword evidence="8" id="KW-0865">Zymogen</keyword>
<dbReference type="Proteomes" id="UP001219355">
    <property type="component" value="Chromosome 2"/>
</dbReference>
<dbReference type="InterPro" id="IPR033121">
    <property type="entry name" value="PEPTIDASE_A1"/>
</dbReference>
<dbReference type="FunFam" id="2.40.70.10:FF:000026">
    <property type="entry name" value="Endothiapepsin"/>
    <property type="match status" value="1"/>
</dbReference>
<keyword evidence="9" id="KW-0325">Glycoprotein</keyword>
<feature type="domain" description="Peptidase A1" evidence="13">
    <location>
        <begin position="106"/>
        <end position="423"/>
    </location>
</feature>
<dbReference type="GO" id="GO:0004190">
    <property type="term" value="F:aspartic-type endopeptidase activity"/>
    <property type="evidence" value="ECO:0007669"/>
    <property type="project" value="UniProtKB-KW"/>
</dbReference>
<evidence type="ECO:0000313" key="15">
    <source>
        <dbReference type="Proteomes" id="UP001219355"/>
    </source>
</evidence>
<dbReference type="GO" id="GO:0006508">
    <property type="term" value="P:proteolysis"/>
    <property type="evidence" value="ECO:0007669"/>
    <property type="project" value="UniProtKB-KW"/>
</dbReference>
<feature type="signal peptide" evidence="12">
    <location>
        <begin position="1"/>
        <end position="19"/>
    </location>
</feature>
<dbReference type="InterPro" id="IPR001461">
    <property type="entry name" value="Aspartic_peptidase_A1"/>
</dbReference>
<evidence type="ECO:0000313" key="14">
    <source>
        <dbReference type="EMBL" id="WEW57427.1"/>
    </source>
</evidence>
<dbReference type="AlphaFoldDB" id="A0AAF0DH65"/>
<evidence type="ECO:0000256" key="10">
    <source>
        <dbReference type="PIRSR" id="PIRSR601461-1"/>
    </source>
</evidence>
<comment type="subcellular location">
    <subcellularLocation>
        <location evidence="1">Secreted</location>
    </subcellularLocation>
</comment>
<dbReference type="FunFam" id="2.40.70.10:FF:000024">
    <property type="entry name" value="Endothiapepsin"/>
    <property type="match status" value="1"/>
</dbReference>
<evidence type="ECO:0000256" key="8">
    <source>
        <dbReference type="ARBA" id="ARBA00023145"/>
    </source>
</evidence>
<evidence type="ECO:0000259" key="13">
    <source>
        <dbReference type="PROSITE" id="PS51767"/>
    </source>
</evidence>
<keyword evidence="4 11" id="KW-0645">Protease</keyword>
<dbReference type="PROSITE" id="PS51767">
    <property type="entry name" value="PEPTIDASE_A1"/>
    <property type="match status" value="1"/>
</dbReference>
<feature type="active site" evidence="10">
    <location>
        <position position="310"/>
    </location>
</feature>
<comment type="similarity">
    <text evidence="2 11">Belongs to the peptidase A1 family.</text>
</comment>
<dbReference type="GO" id="GO:0005576">
    <property type="term" value="C:extracellular region"/>
    <property type="evidence" value="ECO:0007669"/>
    <property type="project" value="UniProtKB-SubCell"/>
</dbReference>
<reference evidence="14" key="1">
    <citation type="submission" date="2023-03" db="EMBL/GenBank/DDBJ databases">
        <title>Emydomyces testavorans Genome Sequence.</title>
        <authorList>
            <person name="Hoyer L."/>
        </authorList>
    </citation>
    <scope>NUCLEOTIDE SEQUENCE</scope>
    <source>
        <strain evidence="14">16-2883</strain>
    </source>
</reference>
<evidence type="ECO:0000256" key="7">
    <source>
        <dbReference type="ARBA" id="ARBA00022801"/>
    </source>
</evidence>
<feature type="chain" id="PRO_5042237416" evidence="12">
    <location>
        <begin position="20"/>
        <end position="426"/>
    </location>
</feature>
<evidence type="ECO:0000256" key="9">
    <source>
        <dbReference type="ARBA" id="ARBA00023180"/>
    </source>
</evidence>